<comment type="caution">
    <text evidence="2">The sequence shown here is derived from an EMBL/GenBank/DDBJ whole genome shotgun (WGS) entry which is preliminary data.</text>
</comment>
<accession>A0ABV5WF93</accession>
<feature type="transmembrane region" description="Helical" evidence="1">
    <location>
        <begin position="120"/>
        <end position="139"/>
    </location>
</feature>
<sequence>MLQFEFVRKTARENSNGNGDGVKMNMSLKSQWLINIAMIVLSWASLPILGRRNIKNFFPASALVVLLEALNVQIGKKRKWWIFYNKPNSYISGEFPFNIGPFFIGSMWILKWTYGNFKRFILLNATVNAFFAFIVIRLMTKLKVAKLVRLNEFQFFLYFFYKAFFLYGFQYMIEHTKKLK</sequence>
<feature type="transmembrane region" description="Helical" evidence="1">
    <location>
        <begin position="95"/>
        <end position="114"/>
    </location>
</feature>
<evidence type="ECO:0000313" key="2">
    <source>
        <dbReference type="EMBL" id="MFB9759287.1"/>
    </source>
</evidence>
<dbReference type="RefSeq" id="WP_379949586.1">
    <property type="nucleotide sequence ID" value="NZ_JBHMAF010000068.1"/>
</dbReference>
<protein>
    <submittedName>
        <fullName evidence="2">Uncharacterized protein</fullName>
    </submittedName>
</protein>
<gene>
    <name evidence="2" type="ORF">ACFFMS_12640</name>
</gene>
<proteinExistence type="predicted"/>
<keyword evidence="3" id="KW-1185">Reference proteome</keyword>
<evidence type="ECO:0000313" key="3">
    <source>
        <dbReference type="Proteomes" id="UP001589609"/>
    </source>
</evidence>
<keyword evidence="1" id="KW-1133">Transmembrane helix</keyword>
<organism evidence="2 3">
    <name type="scientific">Ectobacillus funiculus</name>
    <dbReference type="NCBI Taxonomy" id="137993"/>
    <lineage>
        <taxon>Bacteria</taxon>
        <taxon>Bacillati</taxon>
        <taxon>Bacillota</taxon>
        <taxon>Bacilli</taxon>
        <taxon>Bacillales</taxon>
        <taxon>Bacillaceae</taxon>
        <taxon>Ectobacillus</taxon>
    </lineage>
</organism>
<feature type="transmembrane region" description="Helical" evidence="1">
    <location>
        <begin position="56"/>
        <end position="74"/>
    </location>
</feature>
<dbReference type="EMBL" id="JBHMAF010000068">
    <property type="protein sequence ID" value="MFB9759287.1"/>
    <property type="molecule type" value="Genomic_DNA"/>
</dbReference>
<evidence type="ECO:0000256" key="1">
    <source>
        <dbReference type="SAM" id="Phobius"/>
    </source>
</evidence>
<feature type="transmembrane region" description="Helical" evidence="1">
    <location>
        <begin position="155"/>
        <end position="173"/>
    </location>
</feature>
<reference evidence="2 3" key="1">
    <citation type="submission" date="2024-09" db="EMBL/GenBank/DDBJ databases">
        <authorList>
            <person name="Sun Q."/>
            <person name="Mori K."/>
        </authorList>
    </citation>
    <scope>NUCLEOTIDE SEQUENCE [LARGE SCALE GENOMIC DNA]</scope>
    <source>
        <strain evidence="2 3">JCM 11201</strain>
    </source>
</reference>
<dbReference type="Proteomes" id="UP001589609">
    <property type="component" value="Unassembled WGS sequence"/>
</dbReference>
<name>A0ABV5WF93_9BACI</name>
<keyword evidence="1" id="KW-0812">Transmembrane</keyword>
<keyword evidence="1" id="KW-0472">Membrane</keyword>
<feature type="transmembrane region" description="Helical" evidence="1">
    <location>
        <begin position="32"/>
        <end position="50"/>
    </location>
</feature>